<feature type="transmembrane region" description="Helical" evidence="1">
    <location>
        <begin position="149"/>
        <end position="169"/>
    </location>
</feature>
<organism evidence="2 3">
    <name type="scientific">Telmatospirillum siberiense</name>
    <dbReference type="NCBI Taxonomy" id="382514"/>
    <lineage>
        <taxon>Bacteria</taxon>
        <taxon>Pseudomonadati</taxon>
        <taxon>Pseudomonadota</taxon>
        <taxon>Alphaproteobacteria</taxon>
        <taxon>Rhodospirillales</taxon>
        <taxon>Rhodospirillaceae</taxon>
        <taxon>Telmatospirillum</taxon>
    </lineage>
</organism>
<feature type="transmembrane region" description="Helical" evidence="1">
    <location>
        <begin position="244"/>
        <end position="261"/>
    </location>
</feature>
<gene>
    <name evidence="2" type="ORF">CWS72_07200</name>
</gene>
<feature type="transmembrane region" description="Helical" evidence="1">
    <location>
        <begin position="57"/>
        <end position="74"/>
    </location>
</feature>
<feature type="transmembrane region" description="Helical" evidence="1">
    <location>
        <begin position="310"/>
        <end position="335"/>
    </location>
</feature>
<keyword evidence="3" id="KW-1185">Reference proteome</keyword>
<proteinExistence type="predicted"/>
<dbReference type="PIRSF" id="PIRSF038991">
    <property type="entry name" value="Protein_AbrB"/>
    <property type="match status" value="1"/>
</dbReference>
<dbReference type="GO" id="GO:0016020">
    <property type="term" value="C:membrane"/>
    <property type="evidence" value="ECO:0007669"/>
    <property type="project" value="InterPro"/>
</dbReference>
<dbReference type="GO" id="GO:0010468">
    <property type="term" value="P:regulation of gene expression"/>
    <property type="evidence" value="ECO:0007669"/>
    <property type="project" value="InterPro"/>
</dbReference>
<feature type="transmembrane region" description="Helical" evidence="1">
    <location>
        <begin position="181"/>
        <end position="201"/>
    </location>
</feature>
<dbReference type="AlphaFoldDB" id="A0A2N3PY79"/>
<feature type="transmembrane region" description="Helical" evidence="1">
    <location>
        <begin position="12"/>
        <end position="45"/>
    </location>
</feature>
<keyword evidence="1" id="KW-0472">Membrane</keyword>
<keyword evidence="1" id="KW-1133">Transmembrane helix</keyword>
<evidence type="ECO:0000313" key="2">
    <source>
        <dbReference type="EMBL" id="PKU25372.1"/>
    </source>
</evidence>
<feature type="transmembrane region" description="Helical" evidence="1">
    <location>
        <begin position="268"/>
        <end position="290"/>
    </location>
</feature>
<evidence type="ECO:0000256" key="1">
    <source>
        <dbReference type="SAM" id="Phobius"/>
    </source>
</evidence>
<dbReference type="PANTHER" id="PTHR38457">
    <property type="entry name" value="REGULATOR ABRB-RELATED"/>
    <property type="match status" value="1"/>
</dbReference>
<feature type="transmembrane region" description="Helical" evidence="1">
    <location>
        <begin position="86"/>
        <end position="107"/>
    </location>
</feature>
<comment type="caution">
    <text evidence="2">The sequence shown here is derived from an EMBL/GenBank/DDBJ whole genome shotgun (WGS) entry which is preliminary data.</text>
</comment>
<reference evidence="3" key="1">
    <citation type="submission" date="2017-12" db="EMBL/GenBank/DDBJ databases">
        <title>Draft genome sequence of Telmatospirillum siberiense 26-4b1T, an acidotolerant peatland alphaproteobacterium potentially involved in sulfur cycling.</title>
        <authorList>
            <person name="Hausmann B."/>
            <person name="Pjevac P."/>
            <person name="Schreck K."/>
            <person name="Herbold C.W."/>
            <person name="Daims H."/>
            <person name="Wagner M."/>
            <person name="Pester M."/>
            <person name="Loy A."/>
        </authorList>
    </citation>
    <scope>NUCLEOTIDE SEQUENCE [LARGE SCALE GENOMIC DNA]</scope>
    <source>
        <strain evidence="3">26-4b1</strain>
    </source>
</reference>
<dbReference type="PANTHER" id="PTHR38457:SF1">
    <property type="entry name" value="REGULATOR ABRB-RELATED"/>
    <property type="match status" value="1"/>
</dbReference>
<feature type="transmembrane region" description="Helical" evidence="1">
    <location>
        <begin position="213"/>
        <end position="232"/>
    </location>
</feature>
<dbReference type="NCBIfam" id="TIGR03082">
    <property type="entry name" value="Gneg_AbrB_dup"/>
    <property type="match status" value="2"/>
</dbReference>
<name>A0A2N3PY79_9PROT</name>
<protein>
    <submittedName>
        <fullName evidence="2">AbrB family transcriptional regulator</fullName>
    </submittedName>
</protein>
<dbReference type="InterPro" id="IPR007820">
    <property type="entry name" value="AbrB_fam"/>
</dbReference>
<evidence type="ECO:0000313" key="3">
    <source>
        <dbReference type="Proteomes" id="UP000233293"/>
    </source>
</evidence>
<dbReference type="InterPro" id="IPR017516">
    <property type="entry name" value="AbrB_dup"/>
</dbReference>
<accession>A0A2N3PY79</accession>
<sequence length="348" mass="36049">MTRRHRQLGRWAALAGLSLVVSAGLHWAAFPAALLLGPMLVAIAFGVGGSELALPRWLFVGAQAVIGCLVARALTMSILATLADDWAIMLTIVCTTVLAGGLVGWILVKFGALPGTTAAWGSSPGAASAMVVMAEEFGADARLVAFMQYLRVVIVVMSASLASRLLLGAGAVLPSATETSFAVPLVPLLETLAIAAAGALAGRYLRIPAGSMLVPMIIGAGLQGSGLVVITLPPWLLGLSYLTLGWYIGLGFTRTVLMYALRALPQLLLSTFLLIGLCAVSAWLLTLFIHTDGLTAYLATSPGGLDSVTVIAVGSGADTPFVLAVQTLRLFIVLLTGPQIAKFISHYA</sequence>
<keyword evidence="1" id="KW-0812">Transmembrane</keyword>
<dbReference type="Proteomes" id="UP000233293">
    <property type="component" value="Unassembled WGS sequence"/>
</dbReference>
<dbReference type="RefSeq" id="WP_101249896.1">
    <property type="nucleotide sequence ID" value="NZ_PIUM01000005.1"/>
</dbReference>
<dbReference type="EMBL" id="PIUM01000005">
    <property type="protein sequence ID" value="PKU25372.1"/>
    <property type="molecule type" value="Genomic_DNA"/>
</dbReference>
<dbReference type="Pfam" id="PF05145">
    <property type="entry name" value="AbrB"/>
    <property type="match status" value="1"/>
</dbReference>